<evidence type="ECO:0000313" key="3">
    <source>
        <dbReference type="EMBL" id="KIK24106.1"/>
    </source>
</evidence>
<dbReference type="Gene3D" id="3.30.420.10">
    <property type="entry name" value="Ribonuclease H-like superfamily/Ribonuclease H"/>
    <property type="match status" value="1"/>
</dbReference>
<name>A0A0C9Z4T7_9AGAM</name>
<dbReference type="EMBL" id="KN833720">
    <property type="protein sequence ID" value="KIK24106.1"/>
    <property type="molecule type" value="Genomic_DNA"/>
</dbReference>
<dbReference type="GO" id="GO:0003676">
    <property type="term" value="F:nucleic acid binding"/>
    <property type="evidence" value="ECO:0007669"/>
    <property type="project" value="InterPro"/>
</dbReference>
<dbReference type="InterPro" id="IPR038717">
    <property type="entry name" value="Tc1-like_DDE_dom"/>
</dbReference>
<evidence type="ECO:0000313" key="4">
    <source>
        <dbReference type="Proteomes" id="UP000054018"/>
    </source>
</evidence>
<gene>
    <name evidence="2" type="ORF">PISMIDRAFT_121692</name>
    <name evidence="3" type="ORF">PISMIDRAFT_99217</name>
</gene>
<reference evidence="4" key="2">
    <citation type="submission" date="2015-01" db="EMBL/GenBank/DDBJ databases">
        <title>Evolutionary Origins and Diversification of the Mycorrhizal Mutualists.</title>
        <authorList>
            <consortium name="DOE Joint Genome Institute"/>
            <consortium name="Mycorrhizal Genomics Consortium"/>
            <person name="Kohler A."/>
            <person name="Kuo A."/>
            <person name="Nagy L.G."/>
            <person name="Floudas D."/>
            <person name="Copeland A."/>
            <person name="Barry K.W."/>
            <person name="Cichocki N."/>
            <person name="Veneault-Fourrey C."/>
            <person name="LaButti K."/>
            <person name="Lindquist E.A."/>
            <person name="Lipzen A."/>
            <person name="Lundell T."/>
            <person name="Morin E."/>
            <person name="Murat C."/>
            <person name="Riley R."/>
            <person name="Ohm R."/>
            <person name="Sun H."/>
            <person name="Tunlid A."/>
            <person name="Henrissat B."/>
            <person name="Grigoriev I.V."/>
            <person name="Hibbett D.S."/>
            <person name="Martin F."/>
        </authorList>
    </citation>
    <scope>NUCLEOTIDE SEQUENCE [LARGE SCALE GENOMIC DNA]</scope>
    <source>
        <strain evidence="2 4">441</strain>
    </source>
</reference>
<reference evidence="3" key="3">
    <citation type="submission" date="2015-02" db="EMBL/GenBank/DDBJ databases">
        <title>Evolutionary Origins and Diversification of the Mycorrhizal Mutualists.</title>
        <authorList>
            <consortium name="DOE Joint Genome Institute"/>
            <consortium name="Mycorrhizal Genomics Consortium"/>
            <person name="Kohler A."/>
            <person name="Kuo A."/>
            <person name="Nagy L.G."/>
            <person name="Floudas D."/>
            <person name="Copeland A."/>
            <person name="Barry K.W."/>
            <person name="Cichocki N."/>
            <person name="Veneault-Fourrey C."/>
            <person name="LaButti K."/>
            <person name="Lindquist E.A."/>
            <person name="Lipzen A."/>
            <person name="Lundell T."/>
            <person name="Morin E."/>
            <person name="Murat C."/>
            <person name="Riley R."/>
            <person name="Ohm R."/>
            <person name="Sun H."/>
            <person name="Tunlid A."/>
            <person name="Henrissat B."/>
            <person name="Grigoriev I.V."/>
            <person name="Hibbett D.S."/>
            <person name="Martin F."/>
        </authorList>
    </citation>
    <scope>NUCLEOTIDE SEQUENCE</scope>
    <source>
        <strain evidence="3 4">441</strain>
    </source>
</reference>
<organism evidence="3 4">
    <name type="scientific">Pisolithus microcarpus 441</name>
    <dbReference type="NCBI Taxonomy" id="765257"/>
    <lineage>
        <taxon>Eukaryota</taxon>
        <taxon>Fungi</taxon>
        <taxon>Dikarya</taxon>
        <taxon>Basidiomycota</taxon>
        <taxon>Agaricomycotina</taxon>
        <taxon>Agaricomycetes</taxon>
        <taxon>Agaricomycetidae</taxon>
        <taxon>Boletales</taxon>
        <taxon>Sclerodermatineae</taxon>
        <taxon>Pisolithaceae</taxon>
        <taxon>Pisolithus</taxon>
    </lineage>
</organism>
<dbReference type="EMBL" id="KN834129">
    <property type="protein sequence ID" value="KIK12022.1"/>
    <property type="molecule type" value="Genomic_DNA"/>
</dbReference>
<evidence type="ECO:0000313" key="2">
    <source>
        <dbReference type="EMBL" id="KIK12022.1"/>
    </source>
</evidence>
<dbReference type="AlphaFoldDB" id="A0A0C9Z4T7"/>
<dbReference type="Proteomes" id="UP000054018">
    <property type="component" value="Unassembled WGS sequence"/>
</dbReference>
<keyword evidence="4" id="KW-1185">Reference proteome</keyword>
<proteinExistence type="predicted"/>
<dbReference type="Pfam" id="PF13358">
    <property type="entry name" value="DDE_3"/>
    <property type="match status" value="1"/>
</dbReference>
<reference evidence="3 4" key="1">
    <citation type="submission" date="2014-04" db="EMBL/GenBank/DDBJ databases">
        <authorList>
            <consortium name="DOE Joint Genome Institute"/>
            <person name="Kuo A."/>
            <person name="Kohler A."/>
            <person name="Costa M.D."/>
            <person name="Nagy L.G."/>
            <person name="Floudas D."/>
            <person name="Copeland A."/>
            <person name="Barry K.W."/>
            <person name="Cichocki N."/>
            <person name="Veneault-Fourrey C."/>
            <person name="LaButti K."/>
            <person name="Lindquist E.A."/>
            <person name="Lipzen A."/>
            <person name="Lundell T."/>
            <person name="Morin E."/>
            <person name="Murat C."/>
            <person name="Sun H."/>
            <person name="Tunlid A."/>
            <person name="Henrissat B."/>
            <person name="Grigoriev I.V."/>
            <person name="Hibbett D.S."/>
            <person name="Martin F."/>
            <person name="Nordberg H.P."/>
            <person name="Cantor M.N."/>
            <person name="Hua S.X."/>
        </authorList>
    </citation>
    <scope>NUCLEOTIDE SEQUENCE [LARGE SCALE GENOMIC DNA]</scope>
    <source>
        <strain evidence="3 4">441</strain>
    </source>
</reference>
<sequence length="74" mass="8482">MRLVYLPAYSPDFNPIEEGFSALKSRIRCNRDYVRGELTGELTCDPYQMLWDAVFASMTPQKAQGWFAHSGYIA</sequence>
<dbReference type="OrthoDB" id="2266637at2759"/>
<dbReference type="STRING" id="765257.A0A0C9Z4T7"/>
<dbReference type="HOGENOM" id="CLU_056788_12_1_1"/>
<dbReference type="InterPro" id="IPR036397">
    <property type="entry name" value="RNaseH_sf"/>
</dbReference>
<evidence type="ECO:0000259" key="1">
    <source>
        <dbReference type="Pfam" id="PF13358"/>
    </source>
</evidence>
<feature type="domain" description="Tc1-like transposase DDE" evidence="1">
    <location>
        <begin position="2"/>
        <end position="32"/>
    </location>
</feature>
<accession>A0A0C9Z4T7</accession>
<protein>
    <submittedName>
        <fullName evidence="3">Unplaced genomic scaffold scaffold_36, whole genome shotgun sequence</fullName>
    </submittedName>
</protein>